<organism evidence="2 3">
    <name type="scientific">Lederbergia galactosidilytica</name>
    <dbReference type="NCBI Taxonomy" id="217031"/>
    <lineage>
        <taxon>Bacteria</taxon>
        <taxon>Bacillati</taxon>
        <taxon>Bacillota</taxon>
        <taxon>Bacilli</taxon>
        <taxon>Bacillales</taxon>
        <taxon>Bacillaceae</taxon>
        <taxon>Lederbergia</taxon>
    </lineage>
</organism>
<dbReference type="EMBL" id="LGPB01000109">
    <property type="protein sequence ID" value="KRG11836.1"/>
    <property type="molecule type" value="Genomic_DNA"/>
</dbReference>
<proteinExistence type="predicted"/>
<evidence type="ECO:0000313" key="3">
    <source>
        <dbReference type="Proteomes" id="UP000053881"/>
    </source>
</evidence>
<accession>A0A0Q9XTH8</accession>
<feature type="domain" description="F5/8 type C" evidence="1">
    <location>
        <begin position="70"/>
        <end position="188"/>
    </location>
</feature>
<evidence type="ECO:0000313" key="2">
    <source>
        <dbReference type="EMBL" id="KRG11836.1"/>
    </source>
</evidence>
<dbReference type="Gene3D" id="2.60.120.260">
    <property type="entry name" value="Galactose-binding domain-like"/>
    <property type="match status" value="1"/>
</dbReference>
<dbReference type="InterPro" id="IPR008979">
    <property type="entry name" value="Galactose-bd-like_sf"/>
</dbReference>
<dbReference type="PATRIC" id="fig|217031.4.peg.4669"/>
<sequence>MANEPILQGHPLYKQFKEEIEDAKILLNNEAIKATTAETKPFNYYSNEEYSKLFQMDDKNIKSIRNNGGHYSSAVIEKAIDGDLKTYWETNRGNSQDFVNEVEVEFKEAVEVNRIIYGARPSDNKGFAEEFEVHGSKTSKGDTYQLVSTGKHKMVSGLVEAKFKPTTLKRVKFKFKKSNQNWATLSELTFYKKDVIADQIDDLFTDGLMNELKPEYASKSKMEQLEKEIANHPLKKELQVKLDIAKNILDSDNDGNEAIVVASQRGDPSVTAQAHQIARTSFSLDTFGRYAALGETIQVFVDADKNGVMPNLVLRQIAHKDGWRRYPLQPGLNTITAPSLEQMGTSAIYVENRALPSEQAFASRVRLVGGTSFPVYYHGKTDPVQSDPVQFKKELEKYFKKLVPMIMILQTANRRTLSTMLQSLFPKTIRLQLAPPVHYKG</sequence>
<protein>
    <recommendedName>
        <fullName evidence="1">F5/8 type C domain-containing protein</fullName>
    </recommendedName>
</protein>
<dbReference type="SUPFAM" id="SSF49785">
    <property type="entry name" value="Galactose-binding domain-like"/>
    <property type="match status" value="1"/>
</dbReference>
<dbReference type="Pfam" id="PF00754">
    <property type="entry name" value="F5_F8_type_C"/>
    <property type="match status" value="1"/>
</dbReference>
<dbReference type="AlphaFoldDB" id="A0A0Q9XTH8"/>
<dbReference type="InterPro" id="IPR000421">
    <property type="entry name" value="FA58C"/>
</dbReference>
<evidence type="ECO:0000259" key="1">
    <source>
        <dbReference type="Pfam" id="PF00754"/>
    </source>
</evidence>
<name>A0A0Q9XTH8_9BACI</name>
<dbReference type="Proteomes" id="UP000053881">
    <property type="component" value="Unassembled WGS sequence"/>
</dbReference>
<dbReference type="Gene3D" id="2.60.120.1250">
    <property type="entry name" value="Peptidase M60, enhancin-like domain 1"/>
    <property type="match status" value="1"/>
</dbReference>
<gene>
    <name evidence="2" type="ORF">ACA29_13880</name>
</gene>
<comment type="caution">
    <text evidence="2">The sequence shown here is derived from an EMBL/GenBank/DDBJ whole genome shotgun (WGS) entry which is preliminary data.</text>
</comment>
<reference evidence="2 3" key="1">
    <citation type="submission" date="2015-06" db="EMBL/GenBank/DDBJ databases">
        <title>Genome sequencing project of Bacillus galactosidilyticus PL133.</title>
        <authorList>
            <person name="Gaiero J."/>
            <person name="Nicol R."/>
            <person name="Habash M."/>
        </authorList>
    </citation>
    <scope>NUCLEOTIDE SEQUENCE [LARGE SCALE GENOMIC DNA]</scope>
    <source>
        <strain evidence="2 3">PL133</strain>
    </source>
</reference>